<proteinExistence type="predicted"/>
<feature type="region of interest" description="Disordered" evidence="1">
    <location>
        <begin position="51"/>
        <end position="88"/>
    </location>
</feature>
<protein>
    <recommendedName>
        <fullName evidence="2">SnoaL-like domain-containing protein</fullName>
    </recommendedName>
</protein>
<evidence type="ECO:0000313" key="3">
    <source>
        <dbReference type="EMBL" id="GCF13636.1"/>
    </source>
</evidence>
<dbReference type="OrthoDB" id="145984at2157"/>
<comment type="caution">
    <text evidence="3">The sequence shown here is derived from an EMBL/GenBank/DDBJ whole genome shotgun (WGS) entry which is preliminary data.</text>
</comment>
<name>A0A4C2EGS8_9EURY</name>
<sequence length="126" mass="14547">MTRPALLQRARAYYDAIDGDDYDQLTSLLAPSFVHDRPDRTIEGRERFVRFMREERPQTDTTHPLDGLYHSPESGREEPADGDEPETDEIVVRGRLLDADGERIVGFVDVFTFVGDDIERIETYTR</sequence>
<organism evidence="3 4">
    <name type="scientific">Haloarcula mannanilytica</name>
    <dbReference type="NCBI Taxonomy" id="2509225"/>
    <lineage>
        <taxon>Archaea</taxon>
        <taxon>Methanobacteriati</taxon>
        <taxon>Methanobacteriota</taxon>
        <taxon>Stenosarchaea group</taxon>
        <taxon>Halobacteria</taxon>
        <taxon>Halobacteriales</taxon>
        <taxon>Haloarculaceae</taxon>
        <taxon>Haloarcula</taxon>
    </lineage>
</organism>
<keyword evidence="4" id="KW-1185">Reference proteome</keyword>
<evidence type="ECO:0000313" key="4">
    <source>
        <dbReference type="Proteomes" id="UP000304382"/>
    </source>
</evidence>
<evidence type="ECO:0000256" key="1">
    <source>
        <dbReference type="SAM" id="MobiDB-lite"/>
    </source>
</evidence>
<dbReference type="SUPFAM" id="SSF54427">
    <property type="entry name" value="NTF2-like"/>
    <property type="match status" value="1"/>
</dbReference>
<dbReference type="Proteomes" id="UP000304382">
    <property type="component" value="Unassembled WGS sequence"/>
</dbReference>
<dbReference type="EMBL" id="BIXZ01000002">
    <property type="protein sequence ID" value="GCF13636.1"/>
    <property type="molecule type" value="Genomic_DNA"/>
</dbReference>
<evidence type="ECO:0000259" key="2">
    <source>
        <dbReference type="Pfam" id="PF12680"/>
    </source>
</evidence>
<gene>
    <name evidence="3" type="ORF">Harman_15710</name>
</gene>
<dbReference type="AlphaFoldDB" id="A0A4C2EGS8"/>
<dbReference type="Gene3D" id="3.10.450.50">
    <property type="match status" value="1"/>
</dbReference>
<reference evidence="3 4" key="1">
    <citation type="submission" date="2019-02" db="EMBL/GenBank/DDBJ databases">
        <title>Haloarcula mannanilyticum sp. nov., a mannan degrading haloarchaeon isolated from commercial salt.</title>
        <authorList>
            <person name="Enomoto S."/>
            <person name="Shimane Y."/>
            <person name="Kamekura M."/>
            <person name="Ito T."/>
            <person name="Moriya O."/>
            <person name="Ihara K."/>
            <person name="Takahashi-Ando N."/>
            <person name="Fukushima Y."/>
            <person name="Yoshida Y."/>
            <person name="Usama R."/>
            <person name="Takai K."/>
            <person name="Minegishi H."/>
        </authorList>
    </citation>
    <scope>NUCLEOTIDE SEQUENCE [LARGE SCALE GENOMIC DNA]</scope>
    <source>
        <strain evidence="3 4">MD130-1</strain>
    </source>
</reference>
<dbReference type="InterPro" id="IPR032710">
    <property type="entry name" value="NTF2-like_dom_sf"/>
</dbReference>
<dbReference type="Pfam" id="PF12680">
    <property type="entry name" value="SnoaL_2"/>
    <property type="match status" value="1"/>
</dbReference>
<accession>A0A4C2EGS8</accession>
<feature type="domain" description="SnoaL-like" evidence="2">
    <location>
        <begin position="10"/>
        <end position="119"/>
    </location>
</feature>
<dbReference type="RefSeq" id="WP_137683266.1">
    <property type="nucleotide sequence ID" value="NZ_BIXZ01000002.1"/>
</dbReference>
<dbReference type="InterPro" id="IPR037401">
    <property type="entry name" value="SnoaL-like"/>
</dbReference>